<comment type="cofactor">
    <cofactor evidence="6 8">
        <name>Mg(2+)</name>
        <dbReference type="ChEBI" id="CHEBI:18420"/>
    </cofactor>
    <cofactor evidence="6 8">
        <name>Mn(2+)</name>
        <dbReference type="ChEBI" id="CHEBI:29035"/>
    </cofactor>
    <text evidence="6 8">Probably binds two magnesium or manganese ions per subunit.</text>
</comment>
<keyword evidence="3" id="KW-0378">Hydrolase</keyword>
<dbReference type="NCBIfam" id="TIGR00195">
    <property type="entry name" value="exoDNase_III"/>
    <property type="match status" value="1"/>
</dbReference>
<dbReference type="GO" id="GO:0008311">
    <property type="term" value="F:double-stranded DNA 3'-5' DNA exonuclease activity"/>
    <property type="evidence" value="ECO:0007669"/>
    <property type="project" value="TreeGrafter"/>
</dbReference>
<feature type="binding site" evidence="6">
    <location>
        <position position="79"/>
    </location>
    <ligand>
        <name>Mg(2+)</name>
        <dbReference type="ChEBI" id="CHEBI:18420"/>
        <label>1</label>
    </ligand>
</feature>
<evidence type="ECO:0000313" key="10">
    <source>
        <dbReference type="EMBL" id="CDF38031.1"/>
    </source>
</evidence>
<dbReference type="CDD" id="cd09087">
    <property type="entry name" value="Ape1-like_AP-endo"/>
    <property type="match status" value="1"/>
</dbReference>
<feature type="binding site" evidence="6">
    <location>
        <position position="293"/>
    </location>
    <ligand>
        <name>Mg(2+)</name>
        <dbReference type="ChEBI" id="CHEBI:18420"/>
        <label>1</label>
    </ligand>
</feature>
<dbReference type="Gene3D" id="3.60.10.10">
    <property type="entry name" value="Endonuclease/exonuclease/phosphatase"/>
    <property type="match status" value="1"/>
</dbReference>
<keyword evidence="2 6" id="KW-0479">Metal-binding</keyword>
<dbReference type="GeneID" id="17325615"/>
<feature type="site" description="Interaction with DNA substrate" evidence="7">
    <location>
        <position position="293"/>
    </location>
</feature>
<feature type="active site" evidence="5">
    <location>
        <position position="154"/>
    </location>
</feature>
<dbReference type="EMBL" id="HG001893">
    <property type="protein sequence ID" value="CDF38031.1"/>
    <property type="molecule type" value="Genomic_DNA"/>
</dbReference>
<dbReference type="PROSITE" id="PS51435">
    <property type="entry name" value="AP_NUCLEASE_F1_4"/>
    <property type="match status" value="1"/>
</dbReference>
<sequence>MSRSLAAFGLVPPGALARGGRSRVSNFVTSPRCCTSLAGTHSSAITWNVNSLRALMRKNPNALQDLVEEHNPDILCLQETKLQEIHEGLFADALQGYESSVFHSSRARLGYSGTAVFAKREPQCVQFNIRHEDGDLEGRVVCLEYPGAIVVNVYTMNAGQNFKRLDQRMTWDSAFRRYVRNLRREGKPVIVLGDLNVARDPVDVHSPKTAKRLPGFSDEERQSFEDTLEVCGLVDAYRMLYPDEKEKYTFWDYKSRARDRNMGWRIDYALVTDDMVRAVKDVHILDHVEGSDHCPVSIQFTPGLLW</sequence>
<dbReference type="GO" id="GO:0008081">
    <property type="term" value="F:phosphoric diester hydrolase activity"/>
    <property type="evidence" value="ECO:0007669"/>
    <property type="project" value="TreeGrafter"/>
</dbReference>
<dbReference type="STRING" id="2769.R7QKP0"/>
<dbReference type="OMA" id="SFWSQRI"/>
<evidence type="ECO:0000256" key="5">
    <source>
        <dbReference type="PIRSR" id="PIRSR604808-1"/>
    </source>
</evidence>
<feature type="active site" description="Proton donor/acceptor" evidence="5">
    <location>
        <position position="194"/>
    </location>
</feature>
<reference evidence="11" key="1">
    <citation type="journal article" date="2013" name="Proc. Natl. Acad. Sci. U.S.A.">
        <title>Genome structure and metabolic features in the red seaweed Chondrus crispus shed light on evolution of the Archaeplastida.</title>
        <authorList>
            <person name="Collen J."/>
            <person name="Porcel B."/>
            <person name="Carre W."/>
            <person name="Ball S.G."/>
            <person name="Chaparro C."/>
            <person name="Tonon T."/>
            <person name="Barbeyron T."/>
            <person name="Michel G."/>
            <person name="Noel B."/>
            <person name="Valentin K."/>
            <person name="Elias M."/>
            <person name="Artiguenave F."/>
            <person name="Arun A."/>
            <person name="Aury J.M."/>
            <person name="Barbosa-Neto J.F."/>
            <person name="Bothwell J.H."/>
            <person name="Bouget F.Y."/>
            <person name="Brillet L."/>
            <person name="Cabello-Hurtado F."/>
            <person name="Capella-Gutierrez S."/>
            <person name="Charrier B."/>
            <person name="Cladiere L."/>
            <person name="Cock J.M."/>
            <person name="Coelho S.M."/>
            <person name="Colleoni C."/>
            <person name="Czjzek M."/>
            <person name="Da Silva C."/>
            <person name="Delage L."/>
            <person name="Denoeud F."/>
            <person name="Deschamps P."/>
            <person name="Dittami S.M."/>
            <person name="Gabaldon T."/>
            <person name="Gachon C.M."/>
            <person name="Groisillier A."/>
            <person name="Herve C."/>
            <person name="Jabbari K."/>
            <person name="Katinka M."/>
            <person name="Kloareg B."/>
            <person name="Kowalczyk N."/>
            <person name="Labadie K."/>
            <person name="Leblanc C."/>
            <person name="Lopez P.J."/>
            <person name="McLachlan D.H."/>
            <person name="Meslet-Cladiere L."/>
            <person name="Moustafa A."/>
            <person name="Nehr Z."/>
            <person name="Nyvall Collen P."/>
            <person name="Panaud O."/>
            <person name="Partensky F."/>
            <person name="Poulain J."/>
            <person name="Rensing S.A."/>
            <person name="Rousvoal S."/>
            <person name="Samson G."/>
            <person name="Symeonidi A."/>
            <person name="Weissenbach J."/>
            <person name="Zambounis A."/>
            <person name="Wincker P."/>
            <person name="Boyen C."/>
        </authorList>
    </citation>
    <scope>NUCLEOTIDE SEQUENCE [LARGE SCALE GENOMIC DNA]</scope>
    <source>
        <strain evidence="11">cv. Stackhouse</strain>
    </source>
</reference>
<evidence type="ECO:0000256" key="6">
    <source>
        <dbReference type="PIRSR" id="PIRSR604808-2"/>
    </source>
</evidence>
<dbReference type="OrthoDB" id="498125at2759"/>
<dbReference type="InterPro" id="IPR005135">
    <property type="entry name" value="Endo/exonuclease/phosphatase"/>
</dbReference>
<feature type="site" description="Transition state stabilizer" evidence="7">
    <location>
        <position position="196"/>
    </location>
</feature>
<feature type="binding site" evidence="6">
    <location>
        <position position="292"/>
    </location>
    <ligand>
        <name>Mg(2+)</name>
        <dbReference type="ChEBI" id="CHEBI:18420"/>
        <label>1</label>
    </ligand>
</feature>
<evidence type="ECO:0000256" key="1">
    <source>
        <dbReference type="ARBA" id="ARBA00007092"/>
    </source>
</evidence>
<gene>
    <name evidence="10" type="ORF">CHC_T00000526001</name>
</gene>
<dbReference type="RefSeq" id="XP_005717900.1">
    <property type="nucleotide sequence ID" value="XM_005717843.1"/>
</dbReference>
<evidence type="ECO:0000313" key="11">
    <source>
        <dbReference type="Proteomes" id="UP000012073"/>
    </source>
</evidence>
<accession>R7QKP0</accession>
<protein>
    <recommendedName>
        <fullName evidence="9">Endonuclease/exonuclease/phosphatase domain-containing protein</fullName>
    </recommendedName>
</protein>
<keyword evidence="8" id="KW-0227">DNA damage</keyword>
<dbReference type="NCBIfam" id="TIGR00633">
    <property type="entry name" value="xth"/>
    <property type="match status" value="1"/>
</dbReference>
<dbReference type="PROSITE" id="PS00726">
    <property type="entry name" value="AP_NUCLEASE_F1_1"/>
    <property type="match status" value="1"/>
</dbReference>
<comment type="similarity">
    <text evidence="1 8">Belongs to the DNA repair enzymes AP/ExoA family.</text>
</comment>
<feature type="binding site" evidence="6">
    <location>
        <position position="196"/>
    </location>
    <ligand>
        <name>Mg(2+)</name>
        <dbReference type="ChEBI" id="CHEBI:18420"/>
        <label>1</label>
    </ligand>
</feature>
<dbReference type="SUPFAM" id="SSF56219">
    <property type="entry name" value="DNase I-like"/>
    <property type="match status" value="1"/>
</dbReference>
<feature type="binding site" evidence="6">
    <location>
        <position position="48"/>
    </location>
    <ligand>
        <name>Mg(2+)</name>
        <dbReference type="ChEBI" id="CHEBI:18420"/>
        <label>1</label>
    </ligand>
</feature>
<keyword evidence="8" id="KW-0234">DNA repair</keyword>
<dbReference type="KEGG" id="ccp:CHC_T00000526001"/>
<evidence type="ECO:0000256" key="8">
    <source>
        <dbReference type="RuleBase" id="RU362131"/>
    </source>
</evidence>
<dbReference type="GO" id="GO:0003906">
    <property type="term" value="F:DNA-(apurinic or apyrimidinic site) endonuclease activity"/>
    <property type="evidence" value="ECO:0007669"/>
    <property type="project" value="TreeGrafter"/>
</dbReference>
<feature type="site" description="Important for catalytic activity" evidence="7">
    <location>
        <position position="267"/>
    </location>
</feature>
<keyword evidence="11" id="KW-1185">Reference proteome</keyword>
<dbReference type="Proteomes" id="UP000012073">
    <property type="component" value="Unassembled WGS sequence"/>
</dbReference>
<organism evidence="10 11">
    <name type="scientific">Chondrus crispus</name>
    <name type="common">Carrageen Irish moss</name>
    <name type="synonym">Polymorpha crispa</name>
    <dbReference type="NCBI Taxonomy" id="2769"/>
    <lineage>
        <taxon>Eukaryota</taxon>
        <taxon>Rhodophyta</taxon>
        <taxon>Florideophyceae</taxon>
        <taxon>Rhodymeniophycidae</taxon>
        <taxon>Gigartinales</taxon>
        <taxon>Gigartinaceae</taxon>
        <taxon>Chondrus</taxon>
    </lineage>
</organism>
<dbReference type="GO" id="GO:0046872">
    <property type="term" value="F:metal ion binding"/>
    <property type="evidence" value="ECO:0007669"/>
    <property type="project" value="UniProtKB-KW"/>
</dbReference>
<name>R7QKP0_CHOCR</name>
<evidence type="ECO:0000256" key="3">
    <source>
        <dbReference type="ARBA" id="ARBA00022801"/>
    </source>
</evidence>
<dbReference type="Pfam" id="PF03372">
    <property type="entry name" value="Exo_endo_phos"/>
    <property type="match status" value="1"/>
</dbReference>
<evidence type="ECO:0000256" key="2">
    <source>
        <dbReference type="ARBA" id="ARBA00022723"/>
    </source>
</evidence>
<dbReference type="PANTHER" id="PTHR22748:SF6">
    <property type="entry name" value="DNA-(APURINIC OR APYRIMIDINIC SITE) ENDONUCLEASE"/>
    <property type="match status" value="1"/>
</dbReference>
<feature type="binding site" evidence="6">
    <location>
        <position position="194"/>
    </location>
    <ligand>
        <name>Mg(2+)</name>
        <dbReference type="ChEBI" id="CHEBI:18420"/>
        <label>1</label>
    </ligand>
</feature>
<dbReference type="PANTHER" id="PTHR22748">
    <property type="entry name" value="AP ENDONUCLEASE"/>
    <property type="match status" value="1"/>
</dbReference>
<dbReference type="InterPro" id="IPR036691">
    <property type="entry name" value="Endo/exonu/phosph_ase_sf"/>
</dbReference>
<keyword evidence="4 6" id="KW-0460">Magnesium</keyword>
<dbReference type="AlphaFoldDB" id="R7QKP0"/>
<evidence type="ECO:0000256" key="7">
    <source>
        <dbReference type="PIRSR" id="PIRSR604808-3"/>
    </source>
</evidence>
<dbReference type="InterPro" id="IPR004808">
    <property type="entry name" value="AP_endonuc_1"/>
</dbReference>
<keyword evidence="6" id="KW-0464">Manganese</keyword>
<dbReference type="InterPro" id="IPR020847">
    <property type="entry name" value="AP_endonuclease_F1_BS"/>
</dbReference>
<dbReference type="PhylomeDB" id="R7QKP0"/>
<proteinExistence type="inferred from homology"/>
<feature type="active site" description="Proton acceptor" evidence="5">
    <location>
        <position position="293"/>
    </location>
</feature>
<feature type="domain" description="Endonuclease/exonuclease/phosphatase" evidence="9">
    <location>
        <begin position="45"/>
        <end position="293"/>
    </location>
</feature>
<dbReference type="GO" id="GO:0006284">
    <property type="term" value="P:base-excision repair"/>
    <property type="evidence" value="ECO:0007669"/>
    <property type="project" value="TreeGrafter"/>
</dbReference>
<evidence type="ECO:0000256" key="4">
    <source>
        <dbReference type="ARBA" id="ARBA00022842"/>
    </source>
</evidence>
<dbReference type="GO" id="GO:0003677">
    <property type="term" value="F:DNA binding"/>
    <property type="evidence" value="ECO:0007669"/>
    <property type="project" value="InterPro"/>
</dbReference>
<dbReference type="Gramene" id="CDF38031">
    <property type="protein sequence ID" value="CDF38031"/>
    <property type="gene ID" value="CHC_T00000526001"/>
</dbReference>
<evidence type="ECO:0000259" key="9">
    <source>
        <dbReference type="Pfam" id="PF03372"/>
    </source>
</evidence>